<keyword evidence="10" id="KW-1185">Reference proteome</keyword>
<evidence type="ECO:0000256" key="4">
    <source>
        <dbReference type="ARBA" id="ARBA00022475"/>
    </source>
</evidence>
<feature type="transmembrane region" description="Helical" evidence="8">
    <location>
        <begin position="293"/>
        <end position="316"/>
    </location>
</feature>
<evidence type="ECO:0000313" key="10">
    <source>
        <dbReference type="Proteomes" id="UP000294513"/>
    </source>
</evidence>
<dbReference type="PANTHER" id="PTHR30003:SF0">
    <property type="entry name" value="GLYCOLATE PERMEASE GLCA-RELATED"/>
    <property type="match status" value="1"/>
</dbReference>
<feature type="transmembrane region" description="Helical" evidence="8">
    <location>
        <begin position="24"/>
        <end position="43"/>
    </location>
</feature>
<evidence type="ECO:0000256" key="8">
    <source>
        <dbReference type="RuleBase" id="RU365092"/>
    </source>
</evidence>
<dbReference type="GO" id="GO:0015295">
    <property type="term" value="F:solute:proton symporter activity"/>
    <property type="evidence" value="ECO:0007669"/>
    <property type="project" value="TreeGrafter"/>
</dbReference>
<feature type="transmembrane region" description="Helical" evidence="8">
    <location>
        <begin position="337"/>
        <end position="359"/>
    </location>
</feature>
<feature type="transmembrane region" description="Helical" evidence="8">
    <location>
        <begin position="174"/>
        <end position="196"/>
    </location>
</feature>
<comment type="subcellular location">
    <subcellularLocation>
        <location evidence="1 8">Cell membrane</location>
        <topology evidence="1 8">Multi-pass membrane protein</topology>
    </subcellularLocation>
</comment>
<feature type="transmembrane region" description="Helical" evidence="8">
    <location>
        <begin position="55"/>
        <end position="72"/>
    </location>
</feature>
<gene>
    <name evidence="9" type="ORF">E1298_35105</name>
</gene>
<evidence type="ECO:0000256" key="3">
    <source>
        <dbReference type="ARBA" id="ARBA00022448"/>
    </source>
</evidence>
<evidence type="ECO:0000313" key="9">
    <source>
        <dbReference type="EMBL" id="TDD72212.1"/>
    </source>
</evidence>
<feature type="transmembrane region" description="Helical" evidence="8">
    <location>
        <begin position="208"/>
        <end position="226"/>
    </location>
</feature>
<sequence>MEAAAAMVPPLLALILLLRLKTNVAAPVVLGVTVLVAGVVFNADAGTYGDAIERAGPVTVEVLLIILGGLWLNSLLSQGGVNDTVAGWLAGLGMSRRRLVVLVVLGVTPFAESVTGFGIGAVIAIPILVAGGLPPLRAAICGLLGFVAVPWGALSPGTLVGAQIGRVGFQELGVMSAALSLPTYLVYSTAAVILACGRAAVKRALPDILAASGMLWVAILAANYVFGTRVAGAVGAGVCTVLFLLFTGAMERFRIRVTPAFRAAMTPYVLLCGLVIVGRTVRQTVLPEDFPGIAARFVESPAIWLFVTCLATPHLVRSHHPDAQLTGRSLSGAARKWLPVAIATASFLLVGSTMTVSGMSATVAEASSQLGLGYLFVAPLIGALGGLLTGSNVGANAMFADNQGQTAHALGVDRTLVVGFNNVSGSMGSMASGPRIALAAGIVAAGAPIVGQRQHDRQRQSATVNMDRQVFGVTILVVGLTALVYSPLCFLLGMLSR</sequence>
<comment type="similarity">
    <text evidence="2 8">Belongs to the lactate permease family.</text>
</comment>
<feature type="transmembrane region" description="Helical" evidence="8">
    <location>
        <begin position="261"/>
        <end position="281"/>
    </location>
</feature>
<keyword evidence="5 8" id="KW-0812">Transmembrane</keyword>
<protein>
    <recommendedName>
        <fullName evidence="8">L-lactate permease</fullName>
    </recommendedName>
</protein>
<keyword evidence="6 8" id="KW-1133">Transmembrane helix</keyword>
<evidence type="ECO:0000256" key="1">
    <source>
        <dbReference type="ARBA" id="ARBA00004651"/>
    </source>
</evidence>
<keyword evidence="7 8" id="KW-0472">Membrane</keyword>
<comment type="caution">
    <text evidence="9">The sequence shown here is derived from an EMBL/GenBank/DDBJ whole genome shotgun (WGS) entry which is preliminary data.</text>
</comment>
<dbReference type="RefSeq" id="WP_131901058.1">
    <property type="nucleotide sequence ID" value="NZ_SMKU01000277.1"/>
</dbReference>
<comment type="function">
    <text evidence="8">Uptake of L-lactate across the membrane. Can also transport D-lactate and glycolate.</text>
</comment>
<dbReference type="PANTHER" id="PTHR30003">
    <property type="entry name" value="L-LACTATE PERMEASE"/>
    <property type="match status" value="1"/>
</dbReference>
<proteinExistence type="inferred from homology"/>
<keyword evidence="3 8" id="KW-0813">Transport</keyword>
<reference evidence="9 10" key="1">
    <citation type="submission" date="2019-03" db="EMBL/GenBank/DDBJ databases">
        <title>Draft genome sequences of novel Actinobacteria.</title>
        <authorList>
            <person name="Sahin N."/>
            <person name="Ay H."/>
            <person name="Saygin H."/>
        </authorList>
    </citation>
    <scope>NUCLEOTIDE SEQUENCE [LARGE SCALE GENOMIC DNA]</scope>
    <source>
        <strain evidence="9 10">H3C3</strain>
    </source>
</reference>
<evidence type="ECO:0000256" key="7">
    <source>
        <dbReference type="ARBA" id="ARBA00023136"/>
    </source>
</evidence>
<keyword evidence="4 8" id="KW-1003">Cell membrane</keyword>
<feature type="transmembrane region" description="Helical" evidence="8">
    <location>
        <begin position="433"/>
        <end position="450"/>
    </location>
</feature>
<evidence type="ECO:0000256" key="2">
    <source>
        <dbReference type="ARBA" id="ARBA00010100"/>
    </source>
</evidence>
<accession>A0A4R5APG7</accession>
<dbReference type="InterPro" id="IPR003804">
    <property type="entry name" value="Lactate_perm"/>
</dbReference>
<feature type="transmembrane region" description="Helical" evidence="8">
    <location>
        <begin position="371"/>
        <end position="389"/>
    </location>
</feature>
<feature type="transmembrane region" description="Helical" evidence="8">
    <location>
        <begin position="232"/>
        <end position="249"/>
    </location>
</feature>
<feature type="transmembrane region" description="Helical" evidence="8">
    <location>
        <begin position="136"/>
        <end position="154"/>
    </location>
</feature>
<name>A0A4R5APG7_9ACTN</name>
<dbReference type="GO" id="GO:0005886">
    <property type="term" value="C:plasma membrane"/>
    <property type="evidence" value="ECO:0007669"/>
    <property type="project" value="UniProtKB-SubCell"/>
</dbReference>
<dbReference type="AlphaFoldDB" id="A0A4R5APG7"/>
<organism evidence="9 10">
    <name type="scientific">Actinomadura rubrisoli</name>
    <dbReference type="NCBI Taxonomy" id="2530368"/>
    <lineage>
        <taxon>Bacteria</taxon>
        <taxon>Bacillati</taxon>
        <taxon>Actinomycetota</taxon>
        <taxon>Actinomycetes</taxon>
        <taxon>Streptosporangiales</taxon>
        <taxon>Thermomonosporaceae</taxon>
        <taxon>Actinomadura</taxon>
    </lineage>
</organism>
<dbReference type="Pfam" id="PF02652">
    <property type="entry name" value="Lactate_perm"/>
    <property type="match status" value="2"/>
</dbReference>
<evidence type="ECO:0000256" key="6">
    <source>
        <dbReference type="ARBA" id="ARBA00022989"/>
    </source>
</evidence>
<feature type="transmembrane region" description="Helical" evidence="8">
    <location>
        <begin position="470"/>
        <end position="495"/>
    </location>
</feature>
<dbReference type="Proteomes" id="UP000294513">
    <property type="component" value="Unassembled WGS sequence"/>
</dbReference>
<dbReference type="GO" id="GO:0015129">
    <property type="term" value="F:lactate transmembrane transporter activity"/>
    <property type="evidence" value="ECO:0007669"/>
    <property type="project" value="UniProtKB-UniRule"/>
</dbReference>
<feature type="transmembrane region" description="Helical" evidence="8">
    <location>
        <begin position="99"/>
        <end position="129"/>
    </location>
</feature>
<dbReference type="EMBL" id="SMKU01000277">
    <property type="protein sequence ID" value="TDD72212.1"/>
    <property type="molecule type" value="Genomic_DNA"/>
</dbReference>
<evidence type="ECO:0000256" key="5">
    <source>
        <dbReference type="ARBA" id="ARBA00022692"/>
    </source>
</evidence>
<dbReference type="OrthoDB" id="9761056at2"/>